<name>A0A382PM64_9ZZZZ</name>
<gene>
    <name evidence="1" type="ORF">METZ01_LOCUS326791</name>
</gene>
<dbReference type="EMBL" id="UINC01108092">
    <property type="protein sequence ID" value="SVC73937.1"/>
    <property type="molecule type" value="Genomic_DNA"/>
</dbReference>
<accession>A0A382PM64</accession>
<feature type="non-terminal residue" evidence="1">
    <location>
        <position position="197"/>
    </location>
</feature>
<evidence type="ECO:0000313" key="1">
    <source>
        <dbReference type="EMBL" id="SVC73937.1"/>
    </source>
</evidence>
<dbReference type="Gene3D" id="2.50.20.10">
    <property type="entry name" value="Lipoprotein localisation LolA/LolB/LppX"/>
    <property type="match status" value="1"/>
</dbReference>
<sequence>MVFLSFRKFLIIFWITTLGSVLLPSIPSAQLQIKTLLSKLDNNYYYPQKKGLTSVSARLEWKQQDISSGKKFFIKKPGFRFEGKLNSEIFRKKFISNDNEISLSDNERIQHIKVLNNYLDAFLPKTLHEKFSDYRGKINFHNEKEIILQLKSSDPLDNIKDYELFIDAQKWRIARIHIRQNQEPRSVEGKFFYTRKD</sequence>
<proteinExistence type="predicted"/>
<dbReference type="AlphaFoldDB" id="A0A382PM64"/>
<protein>
    <submittedName>
        <fullName evidence="1">Uncharacterized protein</fullName>
    </submittedName>
</protein>
<reference evidence="1" key="1">
    <citation type="submission" date="2018-05" db="EMBL/GenBank/DDBJ databases">
        <authorList>
            <person name="Lanie J.A."/>
            <person name="Ng W.-L."/>
            <person name="Kazmierczak K.M."/>
            <person name="Andrzejewski T.M."/>
            <person name="Davidsen T.M."/>
            <person name="Wayne K.J."/>
            <person name="Tettelin H."/>
            <person name="Glass J.I."/>
            <person name="Rusch D."/>
            <person name="Podicherti R."/>
            <person name="Tsui H.-C.T."/>
            <person name="Winkler M.E."/>
        </authorList>
    </citation>
    <scope>NUCLEOTIDE SEQUENCE</scope>
</reference>
<organism evidence="1">
    <name type="scientific">marine metagenome</name>
    <dbReference type="NCBI Taxonomy" id="408172"/>
    <lineage>
        <taxon>unclassified sequences</taxon>
        <taxon>metagenomes</taxon>
        <taxon>ecological metagenomes</taxon>
    </lineage>
</organism>